<reference evidence="9" key="1">
    <citation type="submission" date="2022-01" db="EMBL/GenBank/DDBJ databases">
        <authorList>
            <person name="King R."/>
        </authorList>
    </citation>
    <scope>NUCLEOTIDE SEQUENCE</scope>
</reference>
<evidence type="ECO:0000256" key="4">
    <source>
        <dbReference type="ARBA" id="ARBA00023155"/>
    </source>
</evidence>
<dbReference type="EMBL" id="OU896721">
    <property type="protein sequence ID" value="CAH1154047.1"/>
    <property type="molecule type" value="Genomic_DNA"/>
</dbReference>
<evidence type="ECO:0000259" key="8">
    <source>
        <dbReference type="PROSITE" id="PS50071"/>
    </source>
</evidence>
<dbReference type="InterPro" id="IPR009057">
    <property type="entry name" value="Homeodomain-like_sf"/>
</dbReference>
<sequence>MLQQYEINSTELHCDITSTTPFSVKDILNMNVQHDSEIYMNNCVKKEPCQFWDGSYFVSNEQYNNNYHFGNDADSYINKAYWNCDNGYGQGNSTHLQHMNNMYVTHSGVSHRSGSGKEEEYAKIDSPKIPHVTSSKTELRKSGRQRAKRKPRVLFTQAQVYELEQRFKQQKYLSAQEREQMAQGLKLTPTQVKIWFQNRRYKSKRQKIEKAELMEKKSPDASVTSSSFCLGQQIPQGAYVYQNNGASYEYNEYVCSERYNNDLSLSFN</sequence>
<proteinExistence type="predicted"/>
<dbReference type="PROSITE" id="PS00027">
    <property type="entry name" value="HOMEOBOX_1"/>
    <property type="match status" value="1"/>
</dbReference>
<evidence type="ECO:0000256" key="1">
    <source>
        <dbReference type="ARBA" id="ARBA00004123"/>
    </source>
</evidence>
<keyword evidence="10" id="KW-1185">Reference proteome</keyword>
<dbReference type="CDD" id="cd00086">
    <property type="entry name" value="homeodomain"/>
    <property type="match status" value="1"/>
</dbReference>
<dbReference type="GO" id="GO:0005634">
    <property type="term" value="C:nucleus"/>
    <property type="evidence" value="ECO:0007669"/>
    <property type="project" value="UniProtKB-SubCell"/>
</dbReference>
<evidence type="ECO:0000256" key="7">
    <source>
        <dbReference type="RuleBase" id="RU000682"/>
    </source>
</evidence>
<organism evidence="9 10">
    <name type="scientific">Phaedon cochleariae</name>
    <name type="common">Mustard beetle</name>
    <dbReference type="NCBI Taxonomy" id="80249"/>
    <lineage>
        <taxon>Eukaryota</taxon>
        <taxon>Metazoa</taxon>
        <taxon>Ecdysozoa</taxon>
        <taxon>Arthropoda</taxon>
        <taxon>Hexapoda</taxon>
        <taxon>Insecta</taxon>
        <taxon>Pterygota</taxon>
        <taxon>Neoptera</taxon>
        <taxon>Endopterygota</taxon>
        <taxon>Coleoptera</taxon>
        <taxon>Polyphaga</taxon>
        <taxon>Cucujiformia</taxon>
        <taxon>Chrysomeloidea</taxon>
        <taxon>Chrysomelidae</taxon>
        <taxon>Chrysomelinae</taxon>
        <taxon>Chrysomelini</taxon>
        <taxon>Phaedon</taxon>
    </lineage>
</organism>
<dbReference type="Pfam" id="PF00046">
    <property type="entry name" value="Homeodomain"/>
    <property type="match status" value="1"/>
</dbReference>
<evidence type="ECO:0000256" key="6">
    <source>
        <dbReference type="PROSITE-ProRule" id="PRU00108"/>
    </source>
</evidence>
<dbReference type="PANTHER" id="PTHR24340">
    <property type="entry name" value="HOMEOBOX PROTEIN NKX"/>
    <property type="match status" value="1"/>
</dbReference>
<dbReference type="GO" id="GO:0000978">
    <property type="term" value="F:RNA polymerase II cis-regulatory region sequence-specific DNA binding"/>
    <property type="evidence" value="ECO:0007669"/>
    <property type="project" value="TreeGrafter"/>
</dbReference>
<dbReference type="GO" id="GO:0000981">
    <property type="term" value="F:DNA-binding transcription factor activity, RNA polymerase II-specific"/>
    <property type="evidence" value="ECO:0007669"/>
    <property type="project" value="InterPro"/>
</dbReference>
<feature type="DNA-binding region" description="Homeobox" evidence="6">
    <location>
        <begin position="148"/>
        <end position="207"/>
    </location>
</feature>
<dbReference type="InterPro" id="IPR001356">
    <property type="entry name" value="HD"/>
</dbReference>
<dbReference type="GO" id="GO:0030154">
    <property type="term" value="P:cell differentiation"/>
    <property type="evidence" value="ECO:0007669"/>
    <property type="project" value="TreeGrafter"/>
</dbReference>
<name>A0A9P0GTR2_PHACE</name>
<accession>A0A9P0GTR2</accession>
<dbReference type="InterPro" id="IPR020479">
    <property type="entry name" value="HD_metazoa"/>
</dbReference>
<protein>
    <recommendedName>
        <fullName evidence="8">Homeobox domain-containing protein</fullName>
    </recommendedName>
</protein>
<dbReference type="InterPro" id="IPR017970">
    <property type="entry name" value="Homeobox_CS"/>
</dbReference>
<keyword evidence="5 6" id="KW-0539">Nucleus</keyword>
<keyword evidence="4 6" id="KW-0371">Homeobox</keyword>
<comment type="subcellular location">
    <subcellularLocation>
        <location evidence="1 6 7">Nucleus</location>
    </subcellularLocation>
</comment>
<dbReference type="PANTHER" id="PTHR24340:SF41">
    <property type="entry name" value="MUSCLE-SPECIFIC HOMEOBOX PROTEIN TINMAN-RELATED"/>
    <property type="match status" value="1"/>
</dbReference>
<dbReference type="PRINTS" id="PR00024">
    <property type="entry name" value="HOMEOBOX"/>
</dbReference>
<dbReference type="Gene3D" id="1.10.10.60">
    <property type="entry name" value="Homeodomain-like"/>
    <property type="match status" value="1"/>
</dbReference>
<dbReference type="Proteomes" id="UP001153737">
    <property type="component" value="Chromosome 15"/>
</dbReference>
<evidence type="ECO:0000313" key="10">
    <source>
        <dbReference type="Proteomes" id="UP001153737"/>
    </source>
</evidence>
<keyword evidence="2" id="KW-0217">Developmental protein</keyword>
<dbReference type="AlphaFoldDB" id="A0A9P0GTR2"/>
<evidence type="ECO:0000256" key="5">
    <source>
        <dbReference type="ARBA" id="ARBA00023242"/>
    </source>
</evidence>
<feature type="domain" description="Homeobox" evidence="8">
    <location>
        <begin position="146"/>
        <end position="206"/>
    </location>
</feature>
<dbReference type="SUPFAM" id="SSF46689">
    <property type="entry name" value="Homeodomain-like"/>
    <property type="match status" value="1"/>
</dbReference>
<evidence type="ECO:0000256" key="3">
    <source>
        <dbReference type="ARBA" id="ARBA00023125"/>
    </source>
</evidence>
<keyword evidence="3 6" id="KW-0238">DNA-binding</keyword>
<evidence type="ECO:0000313" key="9">
    <source>
        <dbReference type="EMBL" id="CAH1154047.1"/>
    </source>
</evidence>
<dbReference type="InterPro" id="IPR050394">
    <property type="entry name" value="Homeobox_NK-like"/>
</dbReference>
<dbReference type="SMART" id="SM00389">
    <property type="entry name" value="HOX"/>
    <property type="match status" value="1"/>
</dbReference>
<reference evidence="9" key="2">
    <citation type="submission" date="2022-10" db="EMBL/GenBank/DDBJ databases">
        <authorList>
            <consortium name="ENA_rothamsted_submissions"/>
            <consortium name="culmorum"/>
            <person name="King R."/>
        </authorList>
    </citation>
    <scope>NUCLEOTIDE SEQUENCE</scope>
</reference>
<dbReference type="PROSITE" id="PS50071">
    <property type="entry name" value="HOMEOBOX_2"/>
    <property type="match status" value="1"/>
</dbReference>
<evidence type="ECO:0000256" key="2">
    <source>
        <dbReference type="ARBA" id="ARBA00022473"/>
    </source>
</evidence>
<gene>
    <name evidence="9" type="ORF">PHAECO_LOCUS4930</name>
</gene>
<dbReference type="OrthoDB" id="6159439at2759"/>